<dbReference type="STRING" id="1520.LF65_04263"/>
<evidence type="ECO:0008006" key="4">
    <source>
        <dbReference type="Google" id="ProtNLM"/>
    </source>
</evidence>
<sequence>MMYLLLFLNIIMLVSGQVLWKIGIGKSSFNFSIKGILDMFFNPYILGGGIIYVFATIIWIYILSKEELSRIYPLQSLCYIAGIFAGVLIFKECFTLNKGLGAIFIIIGTFIIAR</sequence>
<dbReference type="Gene3D" id="1.10.3730.20">
    <property type="match status" value="1"/>
</dbReference>
<keyword evidence="1" id="KW-0812">Transmembrane</keyword>
<evidence type="ECO:0000256" key="1">
    <source>
        <dbReference type="SAM" id="Phobius"/>
    </source>
</evidence>
<evidence type="ECO:0000313" key="3">
    <source>
        <dbReference type="Proteomes" id="UP000031866"/>
    </source>
</evidence>
<feature type="transmembrane region" description="Helical" evidence="1">
    <location>
        <begin position="71"/>
        <end position="90"/>
    </location>
</feature>
<accession>A0A0B5QRW0</accession>
<organism evidence="2 3">
    <name type="scientific">Clostridium beijerinckii</name>
    <name type="common">Clostridium MP</name>
    <dbReference type="NCBI Taxonomy" id="1520"/>
    <lineage>
        <taxon>Bacteria</taxon>
        <taxon>Bacillati</taxon>
        <taxon>Bacillota</taxon>
        <taxon>Clostridia</taxon>
        <taxon>Eubacteriales</taxon>
        <taxon>Clostridiaceae</taxon>
        <taxon>Clostridium</taxon>
    </lineage>
</organism>
<dbReference type="KEGG" id="cbei:LF65_04263"/>
<dbReference type="EMBL" id="CP010086">
    <property type="protein sequence ID" value="AJH00803.1"/>
    <property type="molecule type" value="Genomic_DNA"/>
</dbReference>
<name>A0A0B5QRW0_CLOBE</name>
<keyword evidence="1" id="KW-1133">Transmembrane helix</keyword>
<proteinExistence type="predicted"/>
<dbReference type="SUPFAM" id="SSF103481">
    <property type="entry name" value="Multidrug resistance efflux transporter EmrE"/>
    <property type="match status" value="1"/>
</dbReference>
<dbReference type="RefSeq" id="WP_041898751.1">
    <property type="nucleotide sequence ID" value="NZ_CP010086.2"/>
</dbReference>
<reference evidence="3" key="1">
    <citation type="submission" date="2014-12" db="EMBL/GenBank/DDBJ databases">
        <title>Genome sequence of Clostridium beijerinckii strain 59B.</title>
        <authorList>
            <person name="Little G.T."/>
            <person name="Minton N.P."/>
        </authorList>
    </citation>
    <scope>NUCLEOTIDE SEQUENCE [LARGE SCALE GENOMIC DNA]</scope>
    <source>
        <strain evidence="3">59B</strain>
    </source>
</reference>
<dbReference type="AlphaFoldDB" id="A0A0B5QRW0"/>
<feature type="transmembrane region" description="Helical" evidence="1">
    <location>
        <begin position="40"/>
        <end position="64"/>
    </location>
</feature>
<keyword evidence="1" id="KW-0472">Membrane</keyword>
<evidence type="ECO:0000313" key="2">
    <source>
        <dbReference type="EMBL" id="AJH00803.1"/>
    </source>
</evidence>
<dbReference type="InterPro" id="IPR037185">
    <property type="entry name" value="EmrE-like"/>
</dbReference>
<feature type="transmembrane region" description="Helical" evidence="1">
    <location>
        <begin position="96"/>
        <end position="113"/>
    </location>
</feature>
<dbReference type="OrthoDB" id="513492at2"/>
<protein>
    <recommendedName>
        <fullName evidence="4">4-amino-4-deoxy-L-arabinose-phosphoundecaprenol flippase subunit ArnF</fullName>
    </recommendedName>
</protein>
<gene>
    <name evidence="2" type="ORF">LF65_04263</name>
</gene>
<dbReference type="Proteomes" id="UP000031866">
    <property type="component" value="Chromosome"/>
</dbReference>